<evidence type="ECO:0000256" key="4">
    <source>
        <dbReference type="SAM" id="MobiDB-lite"/>
    </source>
</evidence>
<reference evidence="7" key="1">
    <citation type="submission" date="2025-08" db="UniProtKB">
        <authorList>
            <consortium name="RefSeq"/>
        </authorList>
    </citation>
    <scope>IDENTIFICATION</scope>
</reference>
<dbReference type="Pfam" id="PF04548">
    <property type="entry name" value="AIG1"/>
    <property type="match status" value="1"/>
</dbReference>
<organism evidence="6 7">
    <name type="scientific">Chanos chanos</name>
    <name type="common">Milkfish</name>
    <name type="synonym">Mugil chanos</name>
    <dbReference type="NCBI Taxonomy" id="29144"/>
    <lineage>
        <taxon>Eukaryota</taxon>
        <taxon>Metazoa</taxon>
        <taxon>Chordata</taxon>
        <taxon>Craniata</taxon>
        <taxon>Vertebrata</taxon>
        <taxon>Euteleostomi</taxon>
        <taxon>Actinopterygii</taxon>
        <taxon>Neopterygii</taxon>
        <taxon>Teleostei</taxon>
        <taxon>Ostariophysi</taxon>
        <taxon>Gonorynchiformes</taxon>
        <taxon>Chanidae</taxon>
        <taxon>Chanos</taxon>
    </lineage>
</organism>
<sequence length="217" mass="24035">MATAAEMNAVNIVLLGEHGAGKSSCGNTILNKEVFTVGRQIEACAMEKAEVAGMQVTVVDTPGWNCDSAEDSSEEPKQELKRSVEMLEGAPHALLLIHSLESPFTYDHKRALEKHLELFGANVWDRAMVLFSRGDCNCDVRQYIDTSSVALKFLLEKCSDRYHVLNNMNRSDPTQVTELLEKINQMIAGRRRGSKTYQPPTMPEEVGEASGAQEETM</sequence>
<accession>A0A6J2WZS3</accession>
<proteinExistence type="inferred from homology"/>
<dbReference type="RefSeq" id="XP_030649830.1">
    <property type="nucleotide sequence ID" value="XM_030793970.1"/>
</dbReference>
<dbReference type="GeneID" id="115829807"/>
<evidence type="ECO:0000256" key="1">
    <source>
        <dbReference type="ARBA" id="ARBA00008535"/>
    </source>
</evidence>
<dbReference type="PANTHER" id="PTHR10903">
    <property type="entry name" value="GTPASE, IMAP FAMILY MEMBER-RELATED"/>
    <property type="match status" value="1"/>
</dbReference>
<evidence type="ECO:0000256" key="2">
    <source>
        <dbReference type="ARBA" id="ARBA00022741"/>
    </source>
</evidence>
<dbReference type="PANTHER" id="PTHR10903:SF107">
    <property type="entry name" value="GTPASE IMAP FAMILY MEMBER 4-LIKE-RELATED"/>
    <property type="match status" value="1"/>
</dbReference>
<feature type="region of interest" description="Disordered" evidence="4">
    <location>
        <begin position="191"/>
        <end position="217"/>
    </location>
</feature>
<comment type="similarity">
    <text evidence="1">Belongs to the TRAFAC class TrmE-Era-EngA-EngB-Septin-like GTPase superfamily. AIG1/Toc34/Toc159-like paraseptin GTPase family. IAN subfamily.</text>
</comment>
<evidence type="ECO:0000259" key="5">
    <source>
        <dbReference type="PROSITE" id="PS51720"/>
    </source>
</evidence>
<dbReference type="InParanoid" id="A0A6J2WZS3"/>
<gene>
    <name evidence="7" type="primary">LOC115829807</name>
</gene>
<dbReference type="OrthoDB" id="9982588at2759"/>
<dbReference type="Gene3D" id="3.40.50.300">
    <property type="entry name" value="P-loop containing nucleotide triphosphate hydrolases"/>
    <property type="match status" value="1"/>
</dbReference>
<keyword evidence="6" id="KW-1185">Reference proteome</keyword>
<keyword evidence="3" id="KW-0342">GTP-binding</keyword>
<feature type="domain" description="AIG1-type G" evidence="5">
    <location>
        <begin position="7"/>
        <end position="206"/>
    </location>
</feature>
<evidence type="ECO:0000313" key="7">
    <source>
        <dbReference type="RefSeq" id="XP_030649830.1"/>
    </source>
</evidence>
<dbReference type="GO" id="GO:0005525">
    <property type="term" value="F:GTP binding"/>
    <property type="evidence" value="ECO:0007669"/>
    <property type="project" value="UniProtKB-KW"/>
</dbReference>
<evidence type="ECO:0000256" key="3">
    <source>
        <dbReference type="ARBA" id="ARBA00023134"/>
    </source>
</evidence>
<keyword evidence="2" id="KW-0547">Nucleotide-binding</keyword>
<dbReference type="InterPro" id="IPR006703">
    <property type="entry name" value="G_AIG1"/>
</dbReference>
<dbReference type="SUPFAM" id="SSF52540">
    <property type="entry name" value="P-loop containing nucleoside triphosphate hydrolases"/>
    <property type="match status" value="1"/>
</dbReference>
<dbReference type="Proteomes" id="UP000504632">
    <property type="component" value="Chromosome 16"/>
</dbReference>
<dbReference type="AlphaFoldDB" id="A0A6J2WZS3"/>
<protein>
    <submittedName>
        <fullName evidence="7">GTPase IMAP family member 4-like</fullName>
    </submittedName>
</protein>
<name>A0A6J2WZS3_CHACN</name>
<dbReference type="InterPro" id="IPR027417">
    <property type="entry name" value="P-loop_NTPase"/>
</dbReference>
<evidence type="ECO:0000313" key="6">
    <source>
        <dbReference type="Proteomes" id="UP000504632"/>
    </source>
</evidence>
<dbReference type="InterPro" id="IPR045058">
    <property type="entry name" value="GIMA/IAN/Toc"/>
</dbReference>
<dbReference type="FunFam" id="3.40.50.300:FF:001809">
    <property type="entry name" value="Si:ch1073-365p7.2"/>
    <property type="match status" value="1"/>
</dbReference>
<dbReference type="PROSITE" id="PS51720">
    <property type="entry name" value="G_AIG1"/>
    <property type="match status" value="1"/>
</dbReference>